<dbReference type="EMBL" id="LR900188">
    <property type="protein sequence ID" value="CAD7244619.1"/>
    <property type="molecule type" value="Genomic_DNA"/>
</dbReference>
<dbReference type="Pfam" id="PF06682">
    <property type="entry name" value="SARAF"/>
    <property type="match status" value="1"/>
</dbReference>
<evidence type="ECO:0000256" key="1">
    <source>
        <dbReference type="ARBA" id="ARBA00004115"/>
    </source>
</evidence>
<sequence>MSRESLAFKILLCLSTACLYLPGVCEAAWGSSNRVRLGDVKTLTLTNGKMTTARRGSAVPQVKCVGGSAGCSAFTPHVIQCYNQGYDGRTYQWKCVADMDDRYTFGRTDVTCEGYDSPYDEHILAGSCGVEYTLELTEAGRRDKGSGDSWSSGHSYDKHSGSGWGGNFIIMIVVCILIYAIYRTCVAQEHLSTSYNADDYPSDNPTPGGGAPPPYGFHPDYTQRQPPPPRGFRPNYTQRQPPPPQDTCGQPRTESPGLGGFWTGAATGGLLGYMFAKEIHTMEGRSLVVVGEAAAQHTHMCTQLVRREGPLRRDTEDVKQQALVPPSCDDSHSPPTPTIH</sequence>
<evidence type="ECO:0000256" key="14">
    <source>
        <dbReference type="SAM" id="MobiDB-lite"/>
    </source>
</evidence>
<keyword evidence="7 16" id="KW-0732">Signal</keyword>
<dbReference type="InterPro" id="IPR009567">
    <property type="entry name" value="SARAF"/>
</dbReference>
<feature type="region of interest" description="Disordered" evidence="14">
    <location>
        <begin position="197"/>
        <end position="261"/>
    </location>
</feature>
<protein>
    <recommendedName>
        <fullName evidence="3">Store-operated calcium entry-associated regulatory factor</fullName>
    </recommendedName>
    <alternativeName>
        <fullName evidence="13">Transmembrane protein 66</fullName>
    </alternativeName>
</protein>
<evidence type="ECO:0000256" key="8">
    <source>
        <dbReference type="ARBA" id="ARBA00022824"/>
    </source>
</evidence>
<evidence type="ECO:0000256" key="15">
    <source>
        <dbReference type="SAM" id="Phobius"/>
    </source>
</evidence>
<evidence type="ECO:0000256" key="6">
    <source>
        <dbReference type="ARBA" id="ARBA00022692"/>
    </source>
</evidence>
<organism evidence="17">
    <name type="scientific">Darwinula stevensoni</name>
    <dbReference type="NCBI Taxonomy" id="69355"/>
    <lineage>
        <taxon>Eukaryota</taxon>
        <taxon>Metazoa</taxon>
        <taxon>Ecdysozoa</taxon>
        <taxon>Arthropoda</taxon>
        <taxon>Crustacea</taxon>
        <taxon>Oligostraca</taxon>
        <taxon>Ostracoda</taxon>
        <taxon>Podocopa</taxon>
        <taxon>Podocopida</taxon>
        <taxon>Darwinulocopina</taxon>
        <taxon>Darwinuloidea</taxon>
        <taxon>Darwinulidae</taxon>
        <taxon>Darwinula</taxon>
    </lineage>
</organism>
<keyword evidence="6 15" id="KW-0812">Transmembrane</keyword>
<comment type="subcellular location">
    <subcellularLocation>
        <location evidence="1">Endoplasmic reticulum membrane</location>
        <topology evidence="1">Single-pass type I membrane protein</topology>
    </subcellularLocation>
</comment>
<comment type="similarity">
    <text evidence="2">Belongs to the SARAF family.</text>
</comment>
<feature type="signal peptide" evidence="16">
    <location>
        <begin position="1"/>
        <end position="27"/>
    </location>
</feature>
<evidence type="ECO:0000256" key="13">
    <source>
        <dbReference type="ARBA" id="ARBA00031116"/>
    </source>
</evidence>
<evidence type="ECO:0000256" key="16">
    <source>
        <dbReference type="SAM" id="SignalP"/>
    </source>
</evidence>
<dbReference type="GO" id="GO:0005789">
    <property type="term" value="C:endoplasmic reticulum membrane"/>
    <property type="evidence" value="ECO:0007669"/>
    <property type="project" value="UniProtKB-SubCell"/>
</dbReference>
<dbReference type="OrthoDB" id="20303at2759"/>
<evidence type="ECO:0000256" key="11">
    <source>
        <dbReference type="ARBA" id="ARBA00023065"/>
    </source>
</evidence>
<feature type="region of interest" description="Disordered" evidence="14">
    <location>
        <begin position="307"/>
        <end position="340"/>
    </location>
</feature>
<feature type="compositionally biased region" description="Basic and acidic residues" evidence="14">
    <location>
        <begin position="307"/>
        <end position="319"/>
    </location>
</feature>
<dbReference type="EMBL" id="CAJPEV010000671">
    <property type="protein sequence ID" value="CAG0887480.1"/>
    <property type="molecule type" value="Genomic_DNA"/>
</dbReference>
<feature type="transmembrane region" description="Helical" evidence="15">
    <location>
        <begin position="164"/>
        <end position="182"/>
    </location>
</feature>
<evidence type="ECO:0000256" key="9">
    <source>
        <dbReference type="ARBA" id="ARBA00022837"/>
    </source>
</evidence>
<evidence type="ECO:0000256" key="2">
    <source>
        <dbReference type="ARBA" id="ARBA00006833"/>
    </source>
</evidence>
<proteinExistence type="inferred from homology"/>
<keyword evidence="8" id="KW-0256">Endoplasmic reticulum</keyword>
<evidence type="ECO:0000256" key="3">
    <source>
        <dbReference type="ARBA" id="ARBA00016584"/>
    </source>
</evidence>
<evidence type="ECO:0000256" key="12">
    <source>
        <dbReference type="ARBA" id="ARBA00023136"/>
    </source>
</evidence>
<evidence type="ECO:0000313" key="18">
    <source>
        <dbReference type="Proteomes" id="UP000677054"/>
    </source>
</evidence>
<evidence type="ECO:0000256" key="10">
    <source>
        <dbReference type="ARBA" id="ARBA00022989"/>
    </source>
</evidence>
<keyword evidence="9" id="KW-0106">Calcium</keyword>
<reference evidence="17" key="1">
    <citation type="submission" date="2020-11" db="EMBL/GenBank/DDBJ databases">
        <authorList>
            <person name="Tran Van P."/>
        </authorList>
    </citation>
    <scope>NUCLEOTIDE SEQUENCE</scope>
</reference>
<dbReference type="GO" id="GO:0006816">
    <property type="term" value="P:calcium ion transport"/>
    <property type="evidence" value="ECO:0007669"/>
    <property type="project" value="UniProtKB-KW"/>
</dbReference>
<dbReference type="AlphaFoldDB" id="A0A7R9A5X8"/>
<dbReference type="PANTHER" id="PTHR15929:SF0">
    <property type="entry name" value="STORE-OPERATED CALCIUM ENTRY-ASSOCIATED REGULATORY FACTOR"/>
    <property type="match status" value="1"/>
</dbReference>
<gene>
    <name evidence="17" type="ORF">DSTB1V02_LOCUS4512</name>
</gene>
<evidence type="ECO:0000313" key="17">
    <source>
        <dbReference type="EMBL" id="CAD7244619.1"/>
    </source>
</evidence>
<accession>A0A7R9A5X8</accession>
<keyword evidence="18" id="KW-1185">Reference proteome</keyword>
<dbReference type="Proteomes" id="UP000677054">
    <property type="component" value="Unassembled WGS sequence"/>
</dbReference>
<evidence type="ECO:0000256" key="4">
    <source>
        <dbReference type="ARBA" id="ARBA00022448"/>
    </source>
</evidence>
<keyword evidence="11" id="KW-0406">Ion transport</keyword>
<keyword evidence="12 15" id="KW-0472">Membrane</keyword>
<keyword evidence="5" id="KW-0109">Calcium transport</keyword>
<feature type="chain" id="PRO_5036209673" description="Store-operated calcium entry-associated regulatory factor" evidence="16">
    <location>
        <begin position="28"/>
        <end position="340"/>
    </location>
</feature>
<evidence type="ECO:0000256" key="5">
    <source>
        <dbReference type="ARBA" id="ARBA00022568"/>
    </source>
</evidence>
<dbReference type="PANTHER" id="PTHR15929">
    <property type="entry name" value="STORE-OPERATED CALCIUM ENTRY-ASSOCIATED REGULATORY FACTOR"/>
    <property type="match status" value="1"/>
</dbReference>
<keyword evidence="4" id="KW-0813">Transport</keyword>
<name>A0A7R9A5X8_9CRUS</name>
<evidence type="ECO:0000256" key="7">
    <source>
        <dbReference type="ARBA" id="ARBA00022729"/>
    </source>
</evidence>
<keyword evidence="10 15" id="KW-1133">Transmembrane helix</keyword>
<dbReference type="GO" id="GO:2001256">
    <property type="term" value="P:regulation of store-operated calcium entry"/>
    <property type="evidence" value="ECO:0007669"/>
    <property type="project" value="InterPro"/>
</dbReference>